<keyword evidence="2" id="KW-1185">Reference proteome</keyword>
<accession>A0A931CRZ6</accession>
<dbReference type="Proteomes" id="UP000655366">
    <property type="component" value="Unassembled WGS sequence"/>
</dbReference>
<gene>
    <name evidence="1" type="ORF">IV500_10885</name>
</gene>
<name>A0A931CRZ6_9MICC</name>
<dbReference type="RefSeq" id="WP_196396830.1">
    <property type="nucleotide sequence ID" value="NZ_JADNYM010000012.1"/>
</dbReference>
<protein>
    <submittedName>
        <fullName evidence="1">Uncharacterized protein</fullName>
    </submittedName>
</protein>
<evidence type="ECO:0000313" key="2">
    <source>
        <dbReference type="Proteomes" id="UP000655366"/>
    </source>
</evidence>
<evidence type="ECO:0000313" key="1">
    <source>
        <dbReference type="EMBL" id="MBG0739891.1"/>
    </source>
</evidence>
<organism evidence="1 2">
    <name type="scientific">Arthrobacter terrae</name>
    <dbReference type="NCBI Taxonomy" id="2935737"/>
    <lineage>
        <taxon>Bacteria</taxon>
        <taxon>Bacillati</taxon>
        <taxon>Actinomycetota</taxon>
        <taxon>Actinomycetes</taxon>
        <taxon>Micrococcales</taxon>
        <taxon>Micrococcaceae</taxon>
        <taxon>Arthrobacter</taxon>
    </lineage>
</organism>
<sequence length="127" mass="13214">MSGLELFRSGYGAVQLVLPHLISERVAGLRLDDRAAAVVRVLGARHLLQAVAVSAVQAVAEQGSSLSGTAHRLGAAVDVLHSASMVLLALADAKRRRAALMDAAVACLFAAAEFSASRQRGMPRSGR</sequence>
<reference evidence="1 2" key="1">
    <citation type="submission" date="2020-11" db="EMBL/GenBank/DDBJ databases">
        <title>Arthrobacter antarcticus sp. nov., isolated from Antarctic Soil.</title>
        <authorList>
            <person name="Li J."/>
        </authorList>
    </citation>
    <scope>NUCLEOTIDE SEQUENCE [LARGE SCALE GENOMIC DNA]</scope>
    <source>
        <strain evidence="1 2">Z1-20</strain>
    </source>
</reference>
<proteinExistence type="predicted"/>
<dbReference type="EMBL" id="JADNYM010000012">
    <property type="protein sequence ID" value="MBG0739891.1"/>
    <property type="molecule type" value="Genomic_DNA"/>
</dbReference>
<comment type="caution">
    <text evidence="1">The sequence shown here is derived from an EMBL/GenBank/DDBJ whole genome shotgun (WGS) entry which is preliminary data.</text>
</comment>
<dbReference type="AlphaFoldDB" id="A0A931CRZ6"/>